<dbReference type="EMBL" id="SSTD01013547">
    <property type="protein sequence ID" value="TYK06373.1"/>
    <property type="molecule type" value="Genomic_DNA"/>
</dbReference>
<dbReference type="PROSITE" id="PS50878">
    <property type="entry name" value="RT_POL"/>
    <property type="match status" value="1"/>
</dbReference>
<dbReference type="InterPro" id="IPR043502">
    <property type="entry name" value="DNA/RNA_pol_sf"/>
</dbReference>
<dbReference type="Gene3D" id="3.10.10.10">
    <property type="entry name" value="HIV Type 1 Reverse Transcriptase, subunit A, domain 1"/>
    <property type="match status" value="1"/>
</dbReference>
<dbReference type="PANTHER" id="PTHR24559">
    <property type="entry name" value="TRANSPOSON TY3-I GAG-POL POLYPROTEIN"/>
    <property type="match status" value="1"/>
</dbReference>
<reference evidence="3 4" key="1">
    <citation type="submission" date="2019-08" db="EMBL/GenBank/DDBJ databases">
        <title>Draft genome sequences of two oriental melons (Cucumis melo L. var makuwa).</title>
        <authorList>
            <person name="Kwon S.-Y."/>
        </authorList>
    </citation>
    <scope>NUCLEOTIDE SEQUENCE [LARGE SCALE GENOMIC DNA]</scope>
    <source>
        <strain evidence="4">cv. Chang Bougi</strain>
        <tissue evidence="3">Leaf</tissue>
    </source>
</reference>
<dbReference type="InterPro" id="IPR000477">
    <property type="entry name" value="RT_dom"/>
</dbReference>
<dbReference type="SUPFAM" id="SSF56672">
    <property type="entry name" value="DNA/RNA polymerases"/>
    <property type="match status" value="1"/>
</dbReference>
<feature type="domain" description="Reverse transcriptase" evidence="2">
    <location>
        <begin position="407"/>
        <end position="586"/>
    </location>
</feature>
<protein>
    <recommendedName>
        <fullName evidence="2">Reverse transcriptase domain-containing protein</fullName>
    </recommendedName>
</protein>
<dbReference type="InterPro" id="IPR043128">
    <property type="entry name" value="Rev_trsase/Diguanyl_cyclase"/>
</dbReference>
<evidence type="ECO:0000313" key="4">
    <source>
        <dbReference type="Proteomes" id="UP000321947"/>
    </source>
</evidence>
<dbReference type="Gene3D" id="3.30.70.270">
    <property type="match status" value="1"/>
</dbReference>
<name>A0A5D3C381_CUCMM</name>
<dbReference type="CDD" id="cd01647">
    <property type="entry name" value="RT_LTR"/>
    <property type="match status" value="1"/>
</dbReference>
<dbReference type="PANTHER" id="PTHR24559:SF439">
    <property type="entry name" value="RETROTRANSPOSON, UNCLASSIFIED-LIKE PROTEIN"/>
    <property type="match status" value="1"/>
</dbReference>
<sequence length="614" mass="70026">MNQLGISVEELSNSKLVIQGFNQGAQQAMDTFRLEIVIGDLQASTIFHEIDLRTTYKMKVDADSKPFTKVESHFADAKFYTKSEDVSEVISTEVPVTMGTFKYEKEMIITKKSNKGDAPNGQQNDEPMTQTKSRAPETEKIAILQKKVLNPHVLRYIPLSQLFQRVSTSITKDKNQASTCGSTRLSAFQRLNTTAKKVQSISPTPTTRKSAFKRLSVSVTRGQKKASISVPRKSSLVTEDEKIRIAVPSRMKRKMFVSVNIEGSLKVKRHDVVFTRPEDNEPEDKVDVAGCCHVTIEETFEEDAEAAPLSLENEGQSTINELKEVNLGTKEEPRPTFISTQNEYVNLLKAYKDVFAWSYKEMPGLDPKVVVHRLAIKPEHRPVKQAQRQFRLELISQIEEEVNKLIEAEFIREVKYSTRIANIVPVRKKNGQLRICVDFRDLNNACPKDDFPLPIMEIMIDETAGNEALSFMDGSSGYNQIRMALHDKEKIAFRTPKGIYCYKVMPFGLKNAGATYQCTMQRIFDDMLHKHVECYVDDLVVKSKKKCDHLKDLKLLLDRLRKYQLRMNPLKCAFGVTSRKFLGFIVRHRGIEVDHSKIDAIQKMPSPKNLHELR</sequence>
<gene>
    <name evidence="3" type="ORF">E5676_scaffold163G00650</name>
</gene>
<dbReference type="Pfam" id="PF00078">
    <property type="entry name" value="RVT_1"/>
    <property type="match status" value="1"/>
</dbReference>
<evidence type="ECO:0000259" key="2">
    <source>
        <dbReference type="PROSITE" id="PS50878"/>
    </source>
</evidence>
<dbReference type="AlphaFoldDB" id="A0A5D3C381"/>
<accession>A0A5D3C381</accession>
<dbReference type="Proteomes" id="UP000321947">
    <property type="component" value="Unassembled WGS sequence"/>
</dbReference>
<dbReference type="InterPro" id="IPR053134">
    <property type="entry name" value="RNA-dir_DNA_polymerase"/>
</dbReference>
<evidence type="ECO:0000256" key="1">
    <source>
        <dbReference type="SAM" id="MobiDB-lite"/>
    </source>
</evidence>
<feature type="region of interest" description="Disordered" evidence="1">
    <location>
        <begin position="112"/>
        <end position="136"/>
    </location>
</feature>
<organism evidence="3 4">
    <name type="scientific">Cucumis melo var. makuwa</name>
    <name type="common">Oriental melon</name>
    <dbReference type="NCBI Taxonomy" id="1194695"/>
    <lineage>
        <taxon>Eukaryota</taxon>
        <taxon>Viridiplantae</taxon>
        <taxon>Streptophyta</taxon>
        <taxon>Embryophyta</taxon>
        <taxon>Tracheophyta</taxon>
        <taxon>Spermatophyta</taxon>
        <taxon>Magnoliopsida</taxon>
        <taxon>eudicotyledons</taxon>
        <taxon>Gunneridae</taxon>
        <taxon>Pentapetalae</taxon>
        <taxon>rosids</taxon>
        <taxon>fabids</taxon>
        <taxon>Cucurbitales</taxon>
        <taxon>Cucurbitaceae</taxon>
        <taxon>Benincaseae</taxon>
        <taxon>Cucumis</taxon>
    </lineage>
</organism>
<feature type="compositionally biased region" description="Polar residues" evidence="1">
    <location>
        <begin position="120"/>
        <end position="133"/>
    </location>
</feature>
<proteinExistence type="predicted"/>
<evidence type="ECO:0000313" key="3">
    <source>
        <dbReference type="EMBL" id="TYK06373.1"/>
    </source>
</evidence>
<comment type="caution">
    <text evidence="3">The sequence shown here is derived from an EMBL/GenBank/DDBJ whole genome shotgun (WGS) entry which is preliminary data.</text>
</comment>